<dbReference type="HAMAP" id="MF_00182">
    <property type="entry name" value="Formyl_trans"/>
    <property type="match status" value="1"/>
</dbReference>
<keyword evidence="6 8" id="KW-0648">Protein biosynthesis</keyword>
<comment type="similarity">
    <text evidence="2 8">Belongs to the Fmt family.</text>
</comment>
<dbReference type="InterPro" id="IPR002376">
    <property type="entry name" value="Formyl_transf_N"/>
</dbReference>
<accession>F0F2J5</accession>
<dbReference type="STRING" id="888741.HMPREF9098_2330"/>
<comment type="caution">
    <text evidence="11">The sequence shown here is derived from an EMBL/GenBank/DDBJ whole genome shotgun (WGS) entry which is preliminary data.</text>
</comment>
<dbReference type="PANTHER" id="PTHR11138:SF5">
    <property type="entry name" value="METHIONYL-TRNA FORMYLTRANSFERASE, MITOCHONDRIAL"/>
    <property type="match status" value="1"/>
</dbReference>
<proteinExistence type="inferred from homology"/>
<feature type="domain" description="Formyl transferase C-terminal" evidence="10">
    <location>
        <begin position="235"/>
        <end position="330"/>
    </location>
</feature>
<evidence type="ECO:0000256" key="2">
    <source>
        <dbReference type="ARBA" id="ARBA00010699"/>
    </source>
</evidence>
<evidence type="ECO:0000256" key="1">
    <source>
        <dbReference type="ARBA" id="ARBA00002606"/>
    </source>
</evidence>
<evidence type="ECO:0000256" key="3">
    <source>
        <dbReference type="ARBA" id="ARBA00012261"/>
    </source>
</evidence>
<name>F0F2J5_9NEIS</name>
<evidence type="ECO:0000313" key="11">
    <source>
        <dbReference type="EMBL" id="EGC16302.1"/>
    </source>
</evidence>
<evidence type="ECO:0000256" key="8">
    <source>
        <dbReference type="HAMAP-Rule" id="MF_00182"/>
    </source>
</evidence>
<dbReference type="Pfam" id="PF02911">
    <property type="entry name" value="Formyl_trans_C"/>
    <property type="match status" value="1"/>
</dbReference>
<evidence type="ECO:0000256" key="5">
    <source>
        <dbReference type="ARBA" id="ARBA00022679"/>
    </source>
</evidence>
<protein>
    <recommendedName>
        <fullName evidence="4 8">Methionyl-tRNA formyltransferase</fullName>
        <ecNumber evidence="3 8">2.1.2.9</ecNumber>
    </recommendedName>
</protein>
<evidence type="ECO:0000259" key="10">
    <source>
        <dbReference type="Pfam" id="PF02911"/>
    </source>
</evidence>
<evidence type="ECO:0000256" key="7">
    <source>
        <dbReference type="ARBA" id="ARBA00048558"/>
    </source>
</evidence>
<dbReference type="SUPFAM" id="SSF50486">
    <property type="entry name" value="FMT C-terminal domain-like"/>
    <property type="match status" value="1"/>
</dbReference>
<comment type="catalytic activity">
    <reaction evidence="7 8">
        <text>L-methionyl-tRNA(fMet) + (6R)-10-formyltetrahydrofolate = N-formyl-L-methionyl-tRNA(fMet) + (6S)-5,6,7,8-tetrahydrofolate + H(+)</text>
        <dbReference type="Rhea" id="RHEA:24380"/>
        <dbReference type="Rhea" id="RHEA-COMP:9952"/>
        <dbReference type="Rhea" id="RHEA-COMP:9953"/>
        <dbReference type="ChEBI" id="CHEBI:15378"/>
        <dbReference type="ChEBI" id="CHEBI:57453"/>
        <dbReference type="ChEBI" id="CHEBI:78530"/>
        <dbReference type="ChEBI" id="CHEBI:78844"/>
        <dbReference type="ChEBI" id="CHEBI:195366"/>
        <dbReference type="EC" id="2.1.2.9"/>
    </reaction>
</comment>
<dbReference type="InterPro" id="IPR036477">
    <property type="entry name" value="Formyl_transf_N_sf"/>
</dbReference>
<dbReference type="GO" id="GO:0004479">
    <property type="term" value="F:methionyl-tRNA formyltransferase activity"/>
    <property type="evidence" value="ECO:0007669"/>
    <property type="project" value="UniProtKB-UniRule"/>
</dbReference>
<dbReference type="Gene3D" id="3.40.50.170">
    <property type="entry name" value="Formyl transferase, N-terminal domain"/>
    <property type="match status" value="1"/>
</dbReference>
<keyword evidence="5 8" id="KW-0808">Transferase</keyword>
<evidence type="ECO:0000259" key="9">
    <source>
        <dbReference type="Pfam" id="PF00551"/>
    </source>
</evidence>
<dbReference type="InterPro" id="IPR011034">
    <property type="entry name" value="Formyl_transferase-like_C_sf"/>
</dbReference>
<dbReference type="InterPro" id="IPR005794">
    <property type="entry name" value="Fmt"/>
</dbReference>
<dbReference type="InterPro" id="IPR005793">
    <property type="entry name" value="Formyl_trans_C"/>
</dbReference>
<feature type="binding site" evidence="8">
    <location>
        <begin position="140"/>
        <end position="143"/>
    </location>
    <ligand>
        <name>(6S)-5,6,7,8-tetrahydrofolate</name>
        <dbReference type="ChEBI" id="CHEBI:57453"/>
    </ligand>
</feature>
<dbReference type="SUPFAM" id="SSF53328">
    <property type="entry name" value="Formyltransferase"/>
    <property type="match status" value="1"/>
</dbReference>
<evidence type="ECO:0000256" key="6">
    <source>
        <dbReference type="ARBA" id="ARBA00022917"/>
    </source>
</evidence>
<evidence type="ECO:0000256" key="4">
    <source>
        <dbReference type="ARBA" id="ARBA00016014"/>
    </source>
</evidence>
<organism evidence="11 12">
    <name type="scientific">Kingella denitrificans ATCC 33394</name>
    <dbReference type="NCBI Taxonomy" id="888741"/>
    <lineage>
        <taxon>Bacteria</taxon>
        <taxon>Pseudomonadati</taxon>
        <taxon>Pseudomonadota</taxon>
        <taxon>Betaproteobacteria</taxon>
        <taxon>Neisseriales</taxon>
        <taxon>Neisseriaceae</taxon>
        <taxon>Kingella</taxon>
    </lineage>
</organism>
<dbReference type="FunFam" id="3.40.50.12230:FF:000001">
    <property type="entry name" value="Methionyl-tRNA formyltransferase"/>
    <property type="match status" value="1"/>
</dbReference>
<dbReference type="CDD" id="cd08704">
    <property type="entry name" value="Met_tRNA_FMT_C"/>
    <property type="match status" value="1"/>
</dbReference>
<dbReference type="NCBIfam" id="TIGR00460">
    <property type="entry name" value="fmt"/>
    <property type="match status" value="1"/>
</dbReference>
<evidence type="ECO:0000313" key="12">
    <source>
        <dbReference type="Proteomes" id="UP000004088"/>
    </source>
</evidence>
<dbReference type="CDD" id="cd08646">
    <property type="entry name" value="FMT_core_Met-tRNA-FMT_N"/>
    <property type="match status" value="1"/>
</dbReference>
<dbReference type="AlphaFoldDB" id="F0F2J5"/>
<dbReference type="InterPro" id="IPR041711">
    <property type="entry name" value="Met-tRNA-FMT_N"/>
</dbReference>
<dbReference type="InterPro" id="IPR001555">
    <property type="entry name" value="GART_AS"/>
</dbReference>
<dbReference type="HOGENOM" id="CLU_033347_1_2_4"/>
<dbReference type="EC" id="2.1.2.9" evidence="3 8"/>
<dbReference type="PANTHER" id="PTHR11138">
    <property type="entry name" value="METHIONYL-TRNA FORMYLTRANSFERASE"/>
    <property type="match status" value="1"/>
</dbReference>
<gene>
    <name evidence="8 11" type="primary">fmt</name>
    <name evidence="11" type="ORF">HMPREF9098_2330</name>
</gene>
<dbReference type="InterPro" id="IPR037022">
    <property type="entry name" value="Formyl_trans_C_sf"/>
</dbReference>
<dbReference type="PROSITE" id="PS00373">
    <property type="entry name" value="GART"/>
    <property type="match status" value="1"/>
</dbReference>
<dbReference type="Proteomes" id="UP000004088">
    <property type="component" value="Unassembled WGS sequence"/>
</dbReference>
<keyword evidence="12" id="KW-1185">Reference proteome</keyword>
<dbReference type="Gene3D" id="3.10.25.10">
    <property type="entry name" value="Formyl transferase, C-terminal domain"/>
    <property type="match status" value="1"/>
</dbReference>
<reference evidence="11 12" key="1">
    <citation type="submission" date="2011-01" db="EMBL/GenBank/DDBJ databases">
        <authorList>
            <person name="Muzny D."/>
            <person name="Qin X."/>
            <person name="Deng J."/>
            <person name="Jiang H."/>
            <person name="Liu Y."/>
            <person name="Qu J."/>
            <person name="Song X.-Z."/>
            <person name="Zhang L."/>
            <person name="Thornton R."/>
            <person name="Coyle M."/>
            <person name="Francisco L."/>
            <person name="Jackson L."/>
            <person name="Javaid M."/>
            <person name="Korchina V."/>
            <person name="Kovar C."/>
            <person name="Mata R."/>
            <person name="Mathew T."/>
            <person name="Ngo R."/>
            <person name="Nguyen L."/>
            <person name="Nguyen N."/>
            <person name="Okwuonu G."/>
            <person name="Ongeri F."/>
            <person name="Pham C."/>
            <person name="Simmons D."/>
            <person name="Wilczek-Boney K."/>
            <person name="Hale W."/>
            <person name="Jakkamsetti A."/>
            <person name="Pham P."/>
            <person name="Ruth R."/>
            <person name="San Lucas F."/>
            <person name="Warren J."/>
            <person name="Zhang J."/>
            <person name="Zhao Z."/>
            <person name="Zhou C."/>
            <person name="Zhu D."/>
            <person name="Lee S."/>
            <person name="Bess C."/>
            <person name="Blankenburg K."/>
            <person name="Forbes L."/>
            <person name="Fu Q."/>
            <person name="Gubbala S."/>
            <person name="Hirani K."/>
            <person name="Jayaseelan J.C."/>
            <person name="Lara F."/>
            <person name="Munidasa M."/>
            <person name="Palculict T."/>
            <person name="Patil S."/>
            <person name="Pu L.-L."/>
            <person name="Saada N."/>
            <person name="Tang L."/>
            <person name="Weissenberger G."/>
            <person name="Zhu Y."/>
            <person name="Hemphill L."/>
            <person name="Shang Y."/>
            <person name="Youmans B."/>
            <person name="Ayvaz T."/>
            <person name="Ross M."/>
            <person name="Santibanez J."/>
            <person name="Aqrawi P."/>
            <person name="Gross S."/>
            <person name="Joshi V."/>
            <person name="Fowler G."/>
            <person name="Nazareth L."/>
            <person name="Reid J."/>
            <person name="Worley K."/>
            <person name="Petrosino J."/>
            <person name="Highlander S."/>
            <person name="Gibbs R."/>
        </authorList>
    </citation>
    <scope>NUCLEOTIDE SEQUENCE [LARGE SCALE GENOMIC DNA]</scope>
    <source>
        <strain evidence="11 12">ATCC 33394</strain>
    </source>
</reference>
<dbReference type="InterPro" id="IPR044135">
    <property type="entry name" value="Met-tRNA-FMT_C"/>
</dbReference>
<sequence length="342" mass="36349">MRRKSAGCFLFAGNAKSSLHLVQPFRKPISMKVIFAGTPDFAAAALRAIAAAGFDIPLVLTQPDRPKGRGMQQQASPVKQAALDLGLTVAQPAKLRGNDEALALLRSADADVMVVAAYGLILPQEVLDAPRHGCLNIHASLLPRWRGAAPIQRAIEAGDKETGVCIMQMDAGLDTGAVVSTHRYAIADTDTANEVHDALMHLGAQAIVADLQQLRQTGSLHAVPQSEEGVTYAQKLSKEGAKIRWTEPADTVARKIRAFNPVPAAWTLRQGQPLKIWQAHPVERQGEAGRILAADADGIVVACGENALCITQLQPAGSKRMSAQAFLAGRTLDIGAVFSDAE</sequence>
<feature type="domain" description="Formyl transferase N-terminal" evidence="9">
    <location>
        <begin position="31"/>
        <end position="209"/>
    </location>
</feature>
<dbReference type="EMBL" id="AEWV01000043">
    <property type="protein sequence ID" value="EGC16302.1"/>
    <property type="molecule type" value="Genomic_DNA"/>
</dbReference>
<comment type="function">
    <text evidence="1 8">Attaches a formyl group to the free amino group of methionyl-tRNA(fMet). The formyl group appears to play a dual role in the initiator identity of N-formylmethionyl-tRNA by promoting its recognition by IF2 and preventing the misappropriation of this tRNA by the elongation apparatus.</text>
</comment>
<dbReference type="Pfam" id="PF00551">
    <property type="entry name" value="Formyl_trans_N"/>
    <property type="match status" value="1"/>
</dbReference>
<dbReference type="GO" id="GO:0005829">
    <property type="term" value="C:cytosol"/>
    <property type="evidence" value="ECO:0007669"/>
    <property type="project" value="TreeGrafter"/>
</dbReference>